<comment type="caution">
    <text evidence="2">The sequence shown here is derived from an EMBL/GenBank/DDBJ whole genome shotgun (WGS) entry which is preliminary data.</text>
</comment>
<feature type="region of interest" description="Disordered" evidence="1">
    <location>
        <begin position="59"/>
        <end position="84"/>
    </location>
</feature>
<dbReference type="Proteomes" id="UP000485367">
    <property type="component" value="Unassembled WGS sequence"/>
</dbReference>
<dbReference type="EMBL" id="MWBO01000063">
    <property type="protein sequence ID" value="OQA51799.1"/>
    <property type="molecule type" value="Genomic_DNA"/>
</dbReference>
<proteinExistence type="predicted"/>
<evidence type="ECO:0000313" key="2">
    <source>
        <dbReference type="EMBL" id="OQA51799.1"/>
    </source>
</evidence>
<reference evidence="2" key="1">
    <citation type="submission" date="2017-02" db="EMBL/GenBank/DDBJ databases">
        <title>Delving into the versatile metabolic prowess of the omnipresent phylum Bacteroidetes.</title>
        <authorList>
            <person name="Nobu M.K."/>
            <person name="Mei R."/>
            <person name="Narihiro T."/>
            <person name="Kuroda K."/>
            <person name="Liu W.-T."/>
        </authorList>
    </citation>
    <scope>NUCLEOTIDE SEQUENCE</scope>
    <source>
        <strain evidence="2">ADurb.Bin280</strain>
    </source>
</reference>
<gene>
    <name evidence="2" type="ORF">BWY43_00806</name>
</gene>
<evidence type="ECO:0000256" key="1">
    <source>
        <dbReference type="SAM" id="MobiDB-lite"/>
    </source>
</evidence>
<dbReference type="AlphaFoldDB" id="A0A1V5SB83"/>
<feature type="compositionally biased region" description="Basic and acidic residues" evidence="1">
    <location>
        <begin position="60"/>
        <end position="84"/>
    </location>
</feature>
<protein>
    <submittedName>
        <fullName evidence="2">Uncharacterized protein</fullName>
    </submittedName>
</protein>
<accession>A0A1V5SB83</accession>
<sequence>MGRGHKEHPNLFSPTPRTPEEEKGKRFSPTVHGGMEREDFKGYFDDINTVAHEGVVRTSMDQKGKHEENDAGALEEVRKRIDAI</sequence>
<name>A0A1V5SB83_9BACT</name>
<feature type="region of interest" description="Disordered" evidence="1">
    <location>
        <begin position="1"/>
        <end position="38"/>
    </location>
</feature>
<organism evidence="2">
    <name type="scientific">candidate division WS2 bacterium ADurb.Bin280</name>
    <dbReference type="NCBI Taxonomy" id="1852829"/>
    <lineage>
        <taxon>Bacteria</taxon>
        <taxon>candidate division WS2</taxon>
    </lineage>
</organism>